<dbReference type="AlphaFoldDB" id="A0A9W8B2N9"/>
<sequence length="482" mass="52891">MSSVNAAGLLIFRYERGQPEFLLINNTFNHQRHWTPPKGQIIGAEDELNDLAIEEAFSAKLKYISNTQAKHVSYFMAQLLDPHHALRIGASSNYAWLPLKEAQDKAMYANMEHALKKANAYIDEHRDRFSRQSAPMSNYRDHDRTARDSSSRPSAYRPPHHRQTNFEGASSSSGEGGSSYSAGQQSGRDQNRLPHQRRPGPGPGASSASYGNRSQSPSGDLADRMQGMRMGQHGQSSHHRAQGSDTNPNYRHHDPTDNPNYKTRLCERFEMDGECPYNGKCTFAHGAAELRERPMSSHHQQSGGGGDFMGRGNLFGNSYASSPSSTQRPNPADNPLYKTRLCEKFMTDGFCQYGHKCHFAHGEEELKQRPAFPPSMRRDPMVGGGPNDNGGGYYSRTSGLQLSQNSMPLRGREPILLEPRTPLASTPGFADGPHLLASASVAAKPVDAQASPAVVVGTSPVSSTDSVAAKKPSEDRPRSKKG</sequence>
<accession>A0A9W8B2N9</accession>
<keyword evidence="3 5" id="KW-0863">Zinc-finger</keyword>
<dbReference type="FunFam" id="4.10.1000.10:FF:000003">
    <property type="entry name" value="Zinc finger CCCH domain-containing protein"/>
    <property type="match status" value="2"/>
</dbReference>
<name>A0A9W8B2N9_9FUNG</name>
<dbReference type="PANTHER" id="PTHR12547:SF18">
    <property type="entry name" value="PROTEIN TIS11"/>
    <property type="match status" value="1"/>
</dbReference>
<keyword evidence="9" id="KW-1185">Reference proteome</keyword>
<feature type="region of interest" description="Disordered" evidence="6">
    <location>
        <begin position="294"/>
        <end position="333"/>
    </location>
</feature>
<dbReference type="PROSITE" id="PS50103">
    <property type="entry name" value="ZF_C3H1"/>
    <property type="match status" value="2"/>
</dbReference>
<dbReference type="Gene3D" id="3.90.79.10">
    <property type="entry name" value="Nucleoside Triphosphate Pyrophosphohydrolase"/>
    <property type="match status" value="1"/>
</dbReference>
<feature type="region of interest" description="Disordered" evidence="6">
    <location>
        <begin position="128"/>
        <end position="259"/>
    </location>
</feature>
<dbReference type="InterPro" id="IPR036855">
    <property type="entry name" value="Znf_CCCH_sf"/>
</dbReference>
<evidence type="ECO:0000256" key="2">
    <source>
        <dbReference type="ARBA" id="ARBA00022737"/>
    </source>
</evidence>
<dbReference type="InterPro" id="IPR045877">
    <property type="entry name" value="ZFP36-like"/>
</dbReference>
<feature type="region of interest" description="Disordered" evidence="6">
    <location>
        <begin position="446"/>
        <end position="482"/>
    </location>
</feature>
<feature type="compositionally biased region" description="Basic and acidic residues" evidence="6">
    <location>
        <begin position="471"/>
        <end position="482"/>
    </location>
</feature>
<dbReference type="Proteomes" id="UP001151582">
    <property type="component" value="Unassembled WGS sequence"/>
</dbReference>
<dbReference type="InterPro" id="IPR000571">
    <property type="entry name" value="Znf_CCCH"/>
</dbReference>
<comment type="caution">
    <text evidence="8">The sequence shown here is derived from an EMBL/GenBank/DDBJ whole genome shotgun (WGS) entry which is preliminary data.</text>
</comment>
<dbReference type="SUPFAM" id="SSF90229">
    <property type="entry name" value="CCCH zinc finger"/>
    <property type="match status" value="2"/>
</dbReference>
<feature type="compositionally biased region" description="Low complexity" evidence="6">
    <location>
        <begin position="167"/>
        <end position="187"/>
    </location>
</feature>
<feature type="zinc finger region" description="C3H1-type" evidence="5">
    <location>
        <begin position="260"/>
        <end position="288"/>
    </location>
</feature>
<dbReference type="OrthoDB" id="410307at2759"/>
<dbReference type="SMART" id="SM00356">
    <property type="entry name" value="ZnF_C3H1"/>
    <property type="match status" value="2"/>
</dbReference>
<dbReference type="Pfam" id="PF00642">
    <property type="entry name" value="zf-CCCH"/>
    <property type="match status" value="2"/>
</dbReference>
<dbReference type="GO" id="GO:0003729">
    <property type="term" value="F:mRNA binding"/>
    <property type="evidence" value="ECO:0007669"/>
    <property type="project" value="InterPro"/>
</dbReference>
<feature type="compositionally biased region" description="Basic and acidic residues" evidence="6">
    <location>
        <begin position="139"/>
        <end position="150"/>
    </location>
</feature>
<keyword evidence="2" id="KW-0677">Repeat</keyword>
<gene>
    <name evidence="8" type="ORF">H4R34_005270</name>
</gene>
<evidence type="ECO:0000256" key="1">
    <source>
        <dbReference type="ARBA" id="ARBA00022723"/>
    </source>
</evidence>
<organism evidence="8 9">
    <name type="scientific">Dimargaris verticillata</name>
    <dbReference type="NCBI Taxonomy" id="2761393"/>
    <lineage>
        <taxon>Eukaryota</taxon>
        <taxon>Fungi</taxon>
        <taxon>Fungi incertae sedis</taxon>
        <taxon>Zoopagomycota</taxon>
        <taxon>Kickxellomycotina</taxon>
        <taxon>Dimargaritomycetes</taxon>
        <taxon>Dimargaritales</taxon>
        <taxon>Dimargaritaceae</taxon>
        <taxon>Dimargaris</taxon>
    </lineage>
</organism>
<keyword evidence="4 5" id="KW-0862">Zinc</keyword>
<keyword evidence="1 5" id="KW-0479">Metal-binding</keyword>
<dbReference type="GO" id="GO:0008270">
    <property type="term" value="F:zinc ion binding"/>
    <property type="evidence" value="ECO:0007669"/>
    <property type="project" value="UniProtKB-KW"/>
</dbReference>
<dbReference type="GO" id="GO:0010468">
    <property type="term" value="P:regulation of gene expression"/>
    <property type="evidence" value="ECO:0007669"/>
    <property type="project" value="UniProtKB-ARBA"/>
</dbReference>
<dbReference type="Gene3D" id="4.10.1000.10">
    <property type="entry name" value="Zinc finger, CCCH-type"/>
    <property type="match status" value="2"/>
</dbReference>
<reference evidence="8" key="1">
    <citation type="submission" date="2022-07" db="EMBL/GenBank/DDBJ databases">
        <title>Phylogenomic reconstructions and comparative analyses of Kickxellomycotina fungi.</title>
        <authorList>
            <person name="Reynolds N.K."/>
            <person name="Stajich J.E."/>
            <person name="Barry K."/>
            <person name="Grigoriev I.V."/>
            <person name="Crous P."/>
            <person name="Smith M.E."/>
        </authorList>
    </citation>
    <scope>NUCLEOTIDE SEQUENCE</scope>
    <source>
        <strain evidence="8">RSA 567</strain>
    </source>
</reference>
<proteinExistence type="predicted"/>
<dbReference type="PANTHER" id="PTHR12547">
    <property type="entry name" value="CCCH ZINC FINGER/TIS11-RELATED"/>
    <property type="match status" value="1"/>
</dbReference>
<feature type="domain" description="C3H1-type" evidence="7">
    <location>
        <begin position="336"/>
        <end position="364"/>
    </location>
</feature>
<feature type="non-terminal residue" evidence="8">
    <location>
        <position position="482"/>
    </location>
</feature>
<feature type="compositionally biased region" description="Polar residues" evidence="6">
    <location>
        <begin position="315"/>
        <end position="329"/>
    </location>
</feature>
<protein>
    <recommendedName>
        <fullName evidence="7">C3H1-type domain-containing protein</fullName>
    </recommendedName>
</protein>
<evidence type="ECO:0000256" key="5">
    <source>
        <dbReference type="PROSITE-ProRule" id="PRU00723"/>
    </source>
</evidence>
<evidence type="ECO:0000256" key="3">
    <source>
        <dbReference type="ARBA" id="ARBA00022771"/>
    </source>
</evidence>
<feature type="zinc finger region" description="C3H1-type" evidence="5">
    <location>
        <begin position="336"/>
        <end position="364"/>
    </location>
</feature>
<evidence type="ECO:0000259" key="7">
    <source>
        <dbReference type="PROSITE" id="PS50103"/>
    </source>
</evidence>
<dbReference type="GO" id="GO:0051252">
    <property type="term" value="P:regulation of RNA metabolic process"/>
    <property type="evidence" value="ECO:0007669"/>
    <property type="project" value="UniProtKB-ARBA"/>
</dbReference>
<evidence type="ECO:0000313" key="9">
    <source>
        <dbReference type="Proteomes" id="UP001151582"/>
    </source>
</evidence>
<dbReference type="EMBL" id="JANBQB010000949">
    <property type="protein sequence ID" value="KAJ1972850.1"/>
    <property type="molecule type" value="Genomic_DNA"/>
</dbReference>
<evidence type="ECO:0000256" key="4">
    <source>
        <dbReference type="ARBA" id="ARBA00022833"/>
    </source>
</evidence>
<evidence type="ECO:0000256" key="6">
    <source>
        <dbReference type="SAM" id="MobiDB-lite"/>
    </source>
</evidence>
<evidence type="ECO:0000313" key="8">
    <source>
        <dbReference type="EMBL" id="KAJ1972850.1"/>
    </source>
</evidence>
<feature type="domain" description="C3H1-type" evidence="7">
    <location>
        <begin position="260"/>
        <end position="288"/>
    </location>
</feature>